<protein>
    <submittedName>
        <fullName evidence="1">Glycosyltransferase family 1 protein</fullName>
    </submittedName>
</protein>
<dbReference type="PANTHER" id="PTHR45947">
    <property type="entry name" value="SULFOQUINOVOSYL TRANSFERASE SQD2"/>
    <property type="match status" value="1"/>
</dbReference>
<dbReference type="InterPro" id="IPR050194">
    <property type="entry name" value="Glycosyltransferase_grp1"/>
</dbReference>
<gene>
    <name evidence="1" type="ORF">ACFP7A_08190</name>
</gene>
<evidence type="ECO:0000313" key="2">
    <source>
        <dbReference type="Proteomes" id="UP001596267"/>
    </source>
</evidence>
<keyword evidence="2" id="KW-1185">Reference proteome</keyword>
<comment type="caution">
    <text evidence="1">The sequence shown here is derived from an EMBL/GenBank/DDBJ whole genome shotgun (WGS) entry which is preliminary data.</text>
</comment>
<reference evidence="2" key="1">
    <citation type="journal article" date="2019" name="Int. J. Syst. Evol. Microbiol.">
        <title>The Global Catalogue of Microorganisms (GCM) 10K type strain sequencing project: providing services to taxonomists for standard genome sequencing and annotation.</title>
        <authorList>
            <consortium name="The Broad Institute Genomics Platform"/>
            <consortium name="The Broad Institute Genome Sequencing Center for Infectious Disease"/>
            <person name="Wu L."/>
            <person name="Ma J."/>
        </authorList>
    </citation>
    <scope>NUCLEOTIDE SEQUENCE [LARGE SCALE GENOMIC DNA]</scope>
    <source>
        <strain evidence="2">CCUG 42001</strain>
    </source>
</reference>
<sequence>MNRILVVGMTANKGGVESFLMNYYRQMNKKRVQFDFLTIFPKIAYEDEIQTLGGRVWHIHGKVHHLFQYIKDLKCFFAQNGQNYKSIWVNSCSLANIDYLKFAKRYGVTTRIIHSHNTQETDGFVKKIFHYWNKLFLRRYATDYWACSNAAGSWFYSKKIMSGSRYKLIHNAIETTLYSFSRPVRKNYRKILGITDQIFVIGHVGRFHNQKNHKFIIDVFYEMHKRCPQTVLVLIGSGKLEANMREKVDLLGITDAVIFMGMRNNVNEWMQAMDLFLLPSRYEGLPVVSIEAQAAGLQVIASTAVTKEAAITKLMNYYSLKQSASCWASLILNHKEYVRSDTSTMIKASGYDIETEAKKLEEIFVGQS</sequence>
<organism evidence="1 2">
    <name type="scientific">Sporolactobacillus kofuensis</name>
    <dbReference type="NCBI Taxonomy" id="269672"/>
    <lineage>
        <taxon>Bacteria</taxon>
        <taxon>Bacillati</taxon>
        <taxon>Bacillota</taxon>
        <taxon>Bacilli</taxon>
        <taxon>Bacillales</taxon>
        <taxon>Sporolactobacillaceae</taxon>
        <taxon>Sporolactobacillus</taxon>
    </lineage>
</organism>
<dbReference type="PANTHER" id="PTHR45947:SF3">
    <property type="entry name" value="SULFOQUINOVOSYL TRANSFERASE SQD2"/>
    <property type="match status" value="1"/>
</dbReference>
<dbReference type="Gene3D" id="3.40.50.2000">
    <property type="entry name" value="Glycogen Phosphorylase B"/>
    <property type="match status" value="2"/>
</dbReference>
<dbReference type="SUPFAM" id="SSF53756">
    <property type="entry name" value="UDP-Glycosyltransferase/glycogen phosphorylase"/>
    <property type="match status" value="1"/>
</dbReference>
<evidence type="ECO:0000313" key="1">
    <source>
        <dbReference type="EMBL" id="MFC6386579.1"/>
    </source>
</evidence>
<dbReference type="Pfam" id="PF13692">
    <property type="entry name" value="Glyco_trans_1_4"/>
    <property type="match status" value="1"/>
</dbReference>
<proteinExistence type="predicted"/>
<dbReference type="CDD" id="cd03812">
    <property type="entry name" value="GT4_CapH-like"/>
    <property type="match status" value="1"/>
</dbReference>
<dbReference type="EMBL" id="JBHSTQ010000007">
    <property type="protein sequence ID" value="MFC6386579.1"/>
    <property type="molecule type" value="Genomic_DNA"/>
</dbReference>
<dbReference type="RefSeq" id="WP_253077019.1">
    <property type="nucleotide sequence ID" value="NZ_JAMXWN010000014.1"/>
</dbReference>
<accession>A0ABW1WG64</accession>
<name>A0ABW1WG64_9BACL</name>
<dbReference type="Proteomes" id="UP001596267">
    <property type="component" value="Unassembled WGS sequence"/>
</dbReference>